<evidence type="ECO:0000259" key="2">
    <source>
        <dbReference type="Pfam" id="PF07811"/>
    </source>
</evidence>
<keyword evidence="1" id="KW-0472">Membrane</keyword>
<dbReference type="Proteomes" id="UP000215509">
    <property type="component" value="Unassembled WGS sequence"/>
</dbReference>
<keyword evidence="1" id="KW-0812">Transmembrane</keyword>
<dbReference type="AlphaFoldDB" id="A0A229UZ63"/>
<name>A0A229UZ63_9BACL</name>
<evidence type="ECO:0000256" key="1">
    <source>
        <dbReference type="SAM" id="Phobius"/>
    </source>
</evidence>
<reference evidence="3 4" key="1">
    <citation type="submission" date="2017-07" db="EMBL/GenBank/DDBJ databases">
        <title>Genome sequencing and assembly of Paenibacillus rigui.</title>
        <authorList>
            <person name="Mayilraj S."/>
        </authorList>
    </citation>
    <scope>NUCLEOTIDE SEQUENCE [LARGE SCALE GENOMIC DNA]</scope>
    <source>
        <strain evidence="3 4">JCM 16352</strain>
    </source>
</reference>
<organism evidence="3 4">
    <name type="scientific">Paenibacillus rigui</name>
    <dbReference type="NCBI Taxonomy" id="554312"/>
    <lineage>
        <taxon>Bacteria</taxon>
        <taxon>Bacillati</taxon>
        <taxon>Bacillota</taxon>
        <taxon>Bacilli</taxon>
        <taxon>Bacillales</taxon>
        <taxon>Paenibacillaceae</taxon>
        <taxon>Paenibacillus</taxon>
    </lineage>
</organism>
<accession>A0A229UZ63</accession>
<dbReference type="EMBL" id="NMQW01000002">
    <property type="protein sequence ID" value="OXM88249.1"/>
    <property type="molecule type" value="Genomic_DNA"/>
</dbReference>
<proteinExistence type="predicted"/>
<keyword evidence="1" id="KW-1133">Transmembrane helix</keyword>
<feature type="transmembrane region" description="Helical" evidence="1">
    <location>
        <begin position="12"/>
        <end position="34"/>
    </location>
</feature>
<feature type="domain" description="TadE-like" evidence="2">
    <location>
        <begin position="6"/>
        <end position="46"/>
    </location>
</feature>
<protein>
    <recommendedName>
        <fullName evidence="2">TadE-like domain-containing protein</fullName>
    </recommendedName>
</protein>
<evidence type="ECO:0000313" key="4">
    <source>
        <dbReference type="Proteomes" id="UP000215509"/>
    </source>
</evidence>
<sequence>MRSDEGSIVLEAALVLPLFLSFIFMLIAFVQVSIAEMALQSAVSETTKVVATHMYPVDLLYQQAKGKWEQSAANSWMDRALGQIESVKQTAEDSEQFVEDYERFIPDPVIKLMEWERMHRQQLEASAQAGTEEAKQSIEAAYKPLLNDAVTPIVVLYANKSRLRSDKIKVIHVILPDLNKKDQVFIGIEAQYEVPLIVPFFHKVMVIRKRALERAWIGGTG</sequence>
<dbReference type="InterPro" id="IPR012495">
    <property type="entry name" value="TadE-like_dom"/>
</dbReference>
<gene>
    <name evidence="3" type="ORF">CF651_01880</name>
</gene>
<evidence type="ECO:0000313" key="3">
    <source>
        <dbReference type="EMBL" id="OXM88249.1"/>
    </source>
</evidence>
<comment type="caution">
    <text evidence="3">The sequence shown here is derived from an EMBL/GenBank/DDBJ whole genome shotgun (WGS) entry which is preliminary data.</text>
</comment>
<keyword evidence="4" id="KW-1185">Reference proteome</keyword>
<dbReference type="Pfam" id="PF07811">
    <property type="entry name" value="TadE"/>
    <property type="match status" value="1"/>
</dbReference>